<reference evidence="2 4" key="1">
    <citation type="submission" date="2017-09" db="EMBL/GenBank/DDBJ databases">
        <title>Complete Genome Sequences of Two Strains of the Meat Spoilage Bacterium Brochothrix thermosphacta Isolated from Ground Chicken.</title>
        <authorList>
            <person name="Paoli G.C."/>
            <person name="Wijey C."/>
            <person name="Chen C.-Y."/>
            <person name="Nguyen L."/>
            <person name="Yan X."/>
            <person name="Irwin P.L."/>
        </authorList>
    </citation>
    <scope>NUCLEOTIDE SEQUENCE [LARGE SCALE GENOMIC DNA]</scope>
    <source>
        <strain evidence="2 4">BI</strain>
    </source>
</reference>
<gene>
    <name evidence="3" type="primary">yheA</name>
    <name evidence="3" type="ORF">BTBSAS_90085</name>
    <name evidence="2" type="ORF">CNY62_03340</name>
</gene>
<dbReference type="Proteomes" id="UP000270190">
    <property type="component" value="Unassembled WGS sequence"/>
</dbReference>
<dbReference type="KEGG" id="bths:CNY62_03340"/>
<dbReference type="EMBL" id="CP023483">
    <property type="protein sequence ID" value="ATF25512.1"/>
    <property type="molecule type" value="Genomic_DNA"/>
</dbReference>
<reference evidence="5" key="2">
    <citation type="submission" date="2018-04" db="EMBL/GenBank/DDBJ databases">
        <authorList>
            <person name="Illikoud N."/>
        </authorList>
    </citation>
    <scope>NUCLEOTIDE SEQUENCE [LARGE SCALE GENOMIC DNA]</scope>
</reference>
<dbReference type="SUPFAM" id="SSF158622">
    <property type="entry name" value="YheA/YmcA-like"/>
    <property type="match status" value="1"/>
</dbReference>
<dbReference type="Proteomes" id="UP000243591">
    <property type="component" value="Chromosome"/>
</dbReference>
<accession>A0A1D2L2L8</accession>
<protein>
    <recommendedName>
        <fullName evidence="1">UPF0342 protein BTBSAS_90085</fullName>
    </recommendedName>
</protein>
<comment type="similarity">
    <text evidence="1">Belongs to the UPF0342 family.</text>
</comment>
<dbReference type="RefSeq" id="WP_029091574.1">
    <property type="nucleotide sequence ID" value="NZ_CBCPHX010000005.1"/>
</dbReference>
<dbReference type="STRING" id="2756.BFR44_00540"/>
<reference evidence="3" key="3">
    <citation type="submission" date="2018-04" db="EMBL/GenBank/DDBJ databases">
        <authorList>
            <person name="Go L.Y."/>
            <person name="Mitchell J.A."/>
        </authorList>
    </citation>
    <scope>NUCLEOTIDE SEQUENCE</scope>
    <source>
        <strain evidence="3">BSAS1 3</strain>
    </source>
</reference>
<dbReference type="Gene3D" id="1.20.1500.10">
    <property type="entry name" value="YheA/YmcA-like"/>
    <property type="match status" value="1"/>
</dbReference>
<dbReference type="EMBL" id="OUNC01000083">
    <property type="protein sequence ID" value="SPP30871.1"/>
    <property type="molecule type" value="Genomic_DNA"/>
</dbReference>
<name>A0A1D2L2L8_BROTH</name>
<dbReference type="Pfam" id="PF06133">
    <property type="entry name" value="Com_YlbF"/>
    <property type="match status" value="1"/>
</dbReference>
<dbReference type="AlphaFoldDB" id="A0A1D2L2L8"/>
<dbReference type="HAMAP" id="MF_01526">
    <property type="entry name" value="UPF0342"/>
    <property type="match status" value="1"/>
</dbReference>
<dbReference type="OrthoDB" id="9811402at2"/>
<evidence type="ECO:0000313" key="5">
    <source>
        <dbReference type="Proteomes" id="UP000270190"/>
    </source>
</evidence>
<evidence type="ECO:0000313" key="4">
    <source>
        <dbReference type="Proteomes" id="UP000243591"/>
    </source>
</evidence>
<dbReference type="GeneID" id="66537938"/>
<evidence type="ECO:0000256" key="1">
    <source>
        <dbReference type="HAMAP-Rule" id="MF_01526"/>
    </source>
</evidence>
<dbReference type="InterPro" id="IPR010368">
    <property type="entry name" value="Com_YlbF"/>
</dbReference>
<evidence type="ECO:0000313" key="3">
    <source>
        <dbReference type="EMBL" id="SPP30871.1"/>
    </source>
</evidence>
<organism evidence="2 4">
    <name type="scientific">Brochothrix thermosphacta</name>
    <name type="common">Microbacterium thermosphactum</name>
    <dbReference type="NCBI Taxonomy" id="2756"/>
    <lineage>
        <taxon>Bacteria</taxon>
        <taxon>Bacillati</taxon>
        <taxon>Bacillota</taxon>
        <taxon>Bacilli</taxon>
        <taxon>Bacillales</taxon>
        <taxon>Listeriaceae</taxon>
        <taxon>Brochothrix</taxon>
    </lineage>
</organism>
<keyword evidence="4" id="KW-1185">Reference proteome</keyword>
<dbReference type="InterPro" id="IPR023378">
    <property type="entry name" value="YheA/YmcA-like_dom_sf"/>
</dbReference>
<sequence length="119" mass="13684">MAENLYDIANNLESNLRQSEQYNELKNAYQVVKDTPASQELFDKFRMIQLELQQKQMQGQEITETEVEAAQKLAQEVQGNEHISALIESEQRMSVVINDLNEIITGPLRDLYQDEAPKA</sequence>
<evidence type="ECO:0000313" key="2">
    <source>
        <dbReference type="EMBL" id="ATF25512.1"/>
    </source>
</evidence>
<proteinExistence type="inferred from homology"/>